<evidence type="ECO:0000256" key="1">
    <source>
        <dbReference type="ARBA" id="ARBA00004498"/>
    </source>
</evidence>
<keyword evidence="4" id="KW-0964">Secreted</keyword>
<dbReference type="GO" id="GO:0005615">
    <property type="term" value="C:extracellular space"/>
    <property type="evidence" value="ECO:0007669"/>
    <property type="project" value="TreeGrafter"/>
</dbReference>
<sequence length="135" mass="14662">MARPILTTTLLPVKKLLTCSLNSVCGRCVSATALGVRGLINNETYRVINEDSALVTILREAIHDALTECAYRSHTHRWNCVVDGNPRASREYAYFLALSTASAVRSIARACAMGRLRSCSCDPSKAGPLLADQHV</sequence>
<keyword evidence="3 8" id="KW-0217">Developmental protein</keyword>
<dbReference type="PANTHER" id="PTHR12027:SF102">
    <property type="entry name" value="PROTEIN WNT"/>
    <property type="match status" value="1"/>
</dbReference>
<keyword evidence="6 8" id="KW-0879">Wnt signaling pathway</keyword>
<keyword evidence="5" id="KW-0272">Extracellular matrix</keyword>
<proteinExistence type="inferred from homology"/>
<dbReference type="GO" id="GO:0060070">
    <property type="term" value="P:canonical Wnt signaling pathway"/>
    <property type="evidence" value="ECO:0007669"/>
    <property type="project" value="TreeGrafter"/>
</dbReference>
<dbReference type="Proteomes" id="UP000887564">
    <property type="component" value="Unplaced"/>
</dbReference>
<dbReference type="AlphaFoldDB" id="A0A914RYJ6"/>
<keyword evidence="9" id="KW-1185">Reference proteome</keyword>
<dbReference type="GO" id="GO:0005109">
    <property type="term" value="F:frizzled binding"/>
    <property type="evidence" value="ECO:0007669"/>
    <property type="project" value="TreeGrafter"/>
</dbReference>
<evidence type="ECO:0000313" key="10">
    <source>
        <dbReference type="WBParaSite" id="PEQ_0000710001-mRNA-1"/>
    </source>
</evidence>
<dbReference type="Pfam" id="PF00110">
    <property type="entry name" value="wnt"/>
    <property type="match status" value="1"/>
</dbReference>
<accession>A0A914RYJ6</accession>
<comment type="subcellular location">
    <subcellularLocation>
        <location evidence="1 8">Secreted</location>
        <location evidence="1 8">Extracellular space</location>
        <location evidence="1 8">Extracellular matrix</location>
    </subcellularLocation>
</comment>
<protein>
    <recommendedName>
        <fullName evidence="8">Protein Wnt</fullName>
    </recommendedName>
</protein>
<dbReference type="GO" id="GO:0045165">
    <property type="term" value="P:cell fate commitment"/>
    <property type="evidence" value="ECO:0007669"/>
    <property type="project" value="TreeGrafter"/>
</dbReference>
<keyword evidence="7" id="KW-1015">Disulfide bond</keyword>
<dbReference type="WBParaSite" id="PEQ_0000710001-mRNA-1">
    <property type="protein sequence ID" value="PEQ_0000710001-mRNA-1"/>
    <property type="gene ID" value="PEQ_0000710001"/>
</dbReference>
<dbReference type="GO" id="GO:0030182">
    <property type="term" value="P:neuron differentiation"/>
    <property type="evidence" value="ECO:0007669"/>
    <property type="project" value="TreeGrafter"/>
</dbReference>
<name>A0A914RYJ6_PAREQ</name>
<reference evidence="10" key="1">
    <citation type="submission" date="2022-11" db="UniProtKB">
        <authorList>
            <consortium name="WormBaseParasite"/>
        </authorList>
    </citation>
    <scope>IDENTIFICATION</scope>
</reference>
<evidence type="ECO:0000256" key="8">
    <source>
        <dbReference type="RuleBase" id="RU003500"/>
    </source>
</evidence>
<comment type="function">
    <text evidence="8">Ligand for members of the frizzled family of seven transmembrane receptors.</text>
</comment>
<dbReference type="PANTHER" id="PTHR12027">
    <property type="entry name" value="WNT RELATED"/>
    <property type="match status" value="1"/>
</dbReference>
<evidence type="ECO:0000313" key="9">
    <source>
        <dbReference type="Proteomes" id="UP000887564"/>
    </source>
</evidence>
<evidence type="ECO:0000256" key="4">
    <source>
        <dbReference type="ARBA" id="ARBA00022525"/>
    </source>
</evidence>
<organism evidence="9 10">
    <name type="scientific">Parascaris equorum</name>
    <name type="common">Equine roundworm</name>
    <dbReference type="NCBI Taxonomy" id="6256"/>
    <lineage>
        <taxon>Eukaryota</taxon>
        <taxon>Metazoa</taxon>
        <taxon>Ecdysozoa</taxon>
        <taxon>Nematoda</taxon>
        <taxon>Chromadorea</taxon>
        <taxon>Rhabditida</taxon>
        <taxon>Spirurina</taxon>
        <taxon>Ascaridomorpha</taxon>
        <taxon>Ascaridoidea</taxon>
        <taxon>Ascarididae</taxon>
        <taxon>Parascaris</taxon>
    </lineage>
</organism>
<dbReference type="InterPro" id="IPR005817">
    <property type="entry name" value="Wnt"/>
</dbReference>
<evidence type="ECO:0000256" key="3">
    <source>
        <dbReference type="ARBA" id="ARBA00022473"/>
    </source>
</evidence>
<evidence type="ECO:0000256" key="7">
    <source>
        <dbReference type="ARBA" id="ARBA00023157"/>
    </source>
</evidence>
<dbReference type="GO" id="GO:0005125">
    <property type="term" value="F:cytokine activity"/>
    <property type="evidence" value="ECO:0007669"/>
    <property type="project" value="TreeGrafter"/>
</dbReference>
<comment type="similarity">
    <text evidence="2 8">Belongs to the Wnt family.</text>
</comment>
<evidence type="ECO:0000256" key="6">
    <source>
        <dbReference type="ARBA" id="ARBA00022687"/>
    </source>
</evidence>
<evidence type="ECO:0000256" key="2">
    <source>
        <dbReference type="ARBA" id="ARBA00005683"/>
    </source>
</evidence>
<evidence type="ECO:0000256" key="5">
    <source>
        <dbReference type="ARBA" id="ARBA00022530"/>
    </source>
</evidence>